<dbReference type="RefSeq" id="XP_060325569.1">
    <property type="nucleotide sequence ID" value="XM_060478149.1"/>
</dbReference>
<accession>A0AA39JPL7</accession>
<keyword evidence="2" id="KW-1185">Reference proteome</keyword>
<organism evidence="1 2">
    <name type="scientific">Armillaria tabescens</name>
    <name type="common">Ringless honey mushroom</name>
    <name type="synonym">Agaricus tabescens</name>
    <dbReference type="NCBI Taxonomy" id="1929756"/>
    <lineage>
        <taxon>Eukaryota</taxon>
        <taxon>Fungi</taxon>
        <taxon>Dikarya</taxon>
        <taxon>Basidiomycota</taxon>
        <taxon>Agaricomycotina</taxon>
        <taxon>Agaricomycetes</taxon>
        <taxon>Agaricomycetidae</taxon>
        <taxon>Agaricales</taxon>
        <taxon>Marasmiineae</taxon>
        <taxon>Physalacriaceae</taxon>
        <taxon>Desarmillaria</taxon>
    </lineage>
</organism>
<comment type="caution">
    <text evidence="1">The sequence shown here is derived from an EMBL/GenBank/DDBJ whole genome shotgun (WGS) entry which is preliminary data.</text>
</comment>
<dbReference type="GeneID" id="85361697"/>
<evidence type="ECO:0000313" key="2">
    <source>
        <dbReference type="Proteomes" id="UP001175211"/>
    </source>
</evidence>
<gene>
    <name evidence="1" type="ORF">EV420DRAFT_1648381</name>
</gene>
<name>A0AA39JPL7_ARMTA</name>
<evidence type="ECO:0000313" key="1">
    <source>
        <dbReference type="EMBL" id="KAK0445665.1"/>
    </source>
</evidence>
<reference evidence="1" key="1">
    <citation type="submission" date="2023-06" db="EMBL/GenBank/DDBJ databases">
        <authorList>
            <consortium name="Lawrence Berkeley National Laboratory"/>
            <person name="Ahrendt S."/>
            <person name="Sahu N."/>
            <person name="Indic B."/>
            <person name="Wong-Bajracharya J."/>
            <person name="Merenyi Z."/>
            <person name="Ke H.-M."/>
            <person name="Monk M."/>
            <person name="Kocsube S."/>
            <person name="Drula E."/>
            <person name="Lipzen A."/>
            <person name="Balint B."/>
            <person name="Henrissat B."/>
            <person name="Andreopoulos B."/>
            <person name="Martin F.M."/>
            <person name="Harder C.B."/>
            <person name="Rigling D."/>
            <person name="Ford K.L."/>
            <person name="Foster G.D."/>
            <person name="Pangilinan J."/>
            <person name="Papanicolaou A."/>
            <person name="Barry K."/>
            <person name="LaButti K."/>
            <person name="Viragh M."/>
            <person name="Koriabine M."/>
            <person name="Yan M."/>
            <person name="Riley R."/>
            <person name="Champramary S."/>
            <person name="Plett K.L."/>
            <person name="Tsai I.J."/>
            <person name="Slot J."/>
            <person name="Sipos G."/>
            <person name="Plett J."/>
            <person name="Nagy L.G."/>
            <person name="Grigoriev I.V."/>
        </authorList>
    </citation>
    <scope>NUCLEOTIDE SEQUENCE</scope>
    <source>
        <strain evidence="1">CCBAS 213</strain>
    </source>
</reference>
<dbReference type="EMBL" id="JAUEPS010000049">
    <property type="protein sequence ID" value="KAK0445665.1"/>
    <property type="molecule type" value="Genomic_DNA"/>
</dbReference>
<protein>
    <submittedName>
        <fullName evidence="1">Uncharacterized protein</fullName>
    </submittedName>
</protein>
<sequence length="215" mass="24791">MPADDPYAFFNTPARPHRLAPLTKEHHWRVMQAAIKSRRLGKLYDTMHMVIFSVTGTKADNIIPSSTKPVDVPKKKSYFVQDEDSEDQFVMASPGNTSGDSEIDIQYNSPSTWDFMMLDLEVSNGSTRILQALEGFRVSFDVGVISHNLRAGLKETREALHKLKRLADWIDNADLRQWRKAEEEHQWLWKGWERFVEKENHKPESEKVQEGYASG</sequence>
<dbReference type="Proteomes" id="UP001175211">
    <property type="component" value="Unassembled WGS sequence"/>
</dbReference>
<dbReference type="AlphaFoldDB" id="A0AA39JPL7"/>
<proteinExistence type="predicted"/>